<evidence type="ECO:0008006" key="4">
    <source>
        <dbReference type="Google" id="ProtNLM"/>
    </source>
</evidence>
<dbReference type="RefSeq" id="WP_034734062.1">
    <property type="nucleotide sequence ID" value="NZ_JPIN01000014.1"/>
</dbReference>
<comment type="caution">
    <text evidence="2">The sequence shown here is derived from an EMBL/GenBank/DDBJ whole genome shotgun (WGS) entry which is preliminary data.</text>
</comment>
<dbReference type="AlphaFoldDB" id="A0A094IL16"/>
<sequence>MVKFTPALVLLASFMLPISAQADTEVTSTTTTEINNPYVLTEQNKRLVNTYLRMFRYYTKRNFSVTRTVRVLMSNYPEHVEAIMIAALERYPENYPYIIKAAIDVEPAFTRDIMAVAMHLEVAPATELVKIAVEAEPAYADQIVVDASKSNPNDVEAIVRIAVSIEPEMAPSIMQSAGSSQPDKVEGIVHATLSVLPSMGDYLMSSLNDLIDLIRGNSANEMSDDQRETLSVLRGAHRAGMSYADLQRVAKNHGISDAQLTAALNQ</sequence>
<proteinExistence type="predicted"/>
<organism evidence="2 3">
    <name type="scientific">Pseudidiomarina atlantica</name>
    <dbReference type="NCBI Taxonomy" id="1517416"/>
    <lineage>
        <taxon>Bacteria</taxon>
        <taxon>Pseudomonadati</taxon>
        <taxon>Pseudomonadota</taxon>
        <taxon>Gammaproteobacteria</taxon>
        <taxon>Alteromonadales</taxon>
        <taxon>Idiomarinaceae</taxon>
        <taxon>Pseudidiomarina</taxon>
    </lineage>
</organism>
<evidence type="ECO:0000256" key="1">
    <source>
        <dbReference type="SAM" id="SignalP"/>
    </source>
</evidence>
<reference evidence="2 3" key="1">
    <citation type="submission" date="2014-06" db="EMBL/GenBank/DDBJ databases">
        <title>Draft genome sequence of Idiomarina sp. MCCC 1A10513.</title>
        <authorList>
            <person name="Du J."/>
            <person name="Lai Q."/>
            <person name="Shao Z."/>
        </authorList>
    </citation>
    <scope>NUCLEOTIDE SEQUENCE [LARGE SCALE GENOMIC DNA]</scope>
    <source>
        <strain evidence="2 3">MCCC 1A10513</strain>
    </source>
</reference>
<evidence type="ECO:0000313" key="2">
    <source>
        <dbReference type="EMBL" id="KFZ27837.1"/>
    </source>
</evidence>
<accession>A0A094IL16</accession>
<dbReference type="eggNOG" id="ENOG502ZBAY">
    <property type="taxonomic scope" value="Bacteria"/>
</dbReference>
<keyword evidence="3" id="KW-1185">Reference proteome</keyword>
<gene>
    <name evidence="2" type="ORF">IDAT_12180</name>
</gene>
<protein>
    <recommendedName>
        <fullName evidence="4">DUF2059 domain-containing protein</fullName>
    </recommendedName>
</protein>
<feature type="chain" id="PRO_5001900152" description="DUF2059 domain-containing protein" evidence="1">
    <location>
        <begin position="23"/>
        <end position="266"/>
    </location>
</feature>
<dbReference type="Proteomes" id="UP000053718">
    <property type="component" value="Unassembled WGS sequence"/>
</dbReference>
<evidence type="ECO:0000313" key="3">
    <source>
        <dbReference type="Proteomes" id="UP000053718"/>
    </source>
</evidence>
<dbReference type="EMBL" id="JPIN01000014">
    <property type="protein sequence ID" value="KFZ27837.1"/>
    <property type="molecule type" value="Genomic_DNA"/>
</dbReference>
<feature type="signal peptide" evidence="1">
    <location>
        <begin position="1"/>
        <end position="22"/>
    </location>
</feature>
<dbReference type="OrthoDB" id="6240583at2"/>
<keyword evidence="1" id="KW-0732">Signal</keyword>
<name>A0A094IL16_9GAMM</name>